<organism evidence="3">
    <name type="scientific">Haemonchus placei</name>
    <name type="common">Barber's pole worm</name>
    <dbReference type="NCBI Taxonomy" id="6290"/>
    <lineage>
        <taxon>Eukaryota</taxon>
        <taxon>Metazoa</taxon>
        <taxon>Ecdysozoa</taxon>
        <taxon>Nematoda</taxon>
        <taxon>Chromadorea</taxon>
        <taxon>Rhabditida</taxon>
        <taxon>Rhabditina</taxon>
        <taxon>Rhabditomorpha</taxon>
        <taxon>Strongyloidea</taxon>
        <taxon>Trichostrongylidae</taxon>
        <taxon>Haemonchus</taxon>
    </lineage>
</organism>
<evidence type="ECO:0000313" key="1">
    <source>
        <dbReference type="EMBL" id="VDO55383.1"/>
    </source>
</evidence>
<name>A0A0N4WU13_HAEPC</name>
<dbReference type="Proteomes" id="UP000268014">
    <property type="component" value="Unassembled WGS sequence"/>
</dbReference>
<keyword evidence="2" id="KW-1185">Reference proteome</keyword>
<reference evidence="1 2" key="2">
    <citation type="submission" date="2018-11" db="EMBL/GenBank/DDBJ databases">
        <authorList>
            <consortium name="Pathogen Informatics"/>
        </authorList>
    </citation>
    <scope>NUCLEOTIDE SEQUENCE [LARGE SCALE GENOMIC DNA]</scope>
    <source>
        <strain evidence="1 2">MHpl1</strain>
    </source>
</reference>
<protein>
    <submittedName>
        <fullName evidence="1 3">Uncharacterized protein</fullName>
    </submittedName>
</protein>
<dbReference type="AlphaFoldDB" id="A0A0N4WU13"/>
<gene>
    <name evidence="1" type="ORF">HPLM_LOCUS15103</name>
</gene>
<dbReference type="EMBL" id="UZAF01018833">
    <property type="protein sequence ID" value="VDO55383.1"/>
    <property type="molecule type" value="Genomic_DNA"/>
</dbReference>
<reference evidence="3" key="1">
    <citation type="submission" date="2017-02" db="UniProtKB">
        <authorList>
            <consortium name="WormBaseParasite"/>
        </authorList>
    </citation>
    <scope>IDENTIFICATION</scope>
</reference>
<evidence type="ECO:0000313" key="3">
    <source>
        <dbReference type="WBParaSite" id="HPLM_0001511101-mRNA-1"/>
    </source>
</evidence>
<sequence length="81" mass="9380">MADQFVGPTLFGKKQEPRFDAAVVLLPSEDDDDDGCWLLSEEFWLFVRRQASSLSRPPRTPRSLLNLKIMEFLFNLLKQHA</sequence>
<accession>A0A0N4WU13</accession>
<proteinExistence type="predicted"/>
<dbReference type="WBParaSite" id="HPLM_0001511101-mRNA-1">
    <property type="protein sequence ID" value="HPLM_0001511101-mRNA-1"/>
    <property type="gene ID" value="HPLM_0001511101"/>
</dbReference>
<evidence type="ECO:0000313" key="2">
    <source>
        <dbReference type="Proteomes" id="UP000268014"/>
    </source>
</evidence>